<dbReference type="InterPro" id="IPR036770">
    <property type="entry name" value="Ankyrin_rpt-contain_sf"/>
</dbReference>
<evidence type="ECO:0000313" key="7">
    <source>
        <dbReference type="Proteomes" id="UP000544331"/>
    </source>
</evidence>
<dbReference type="OrthoDB" id="194358at2759"/>
<feature type="region of interest" description="Disordered" evidence="4">
    <location>
        <begin position="123"/>
        <end position="149"/>
    </location>
</feature>
<feature type="repeat" description="ANK" evidence="3">
    <location>
        <begin position="1061"/>
        <end position="1083"/>
    </location>
</feature>
<feature type="transmembrane region" description="Helical" evidence="5">
    <location>
        <begin position="281"/>
        <end position="304"/>
    </location>
</feature>
<accession>A0A8H5XYU0</accession>
<dbReference type="Pfam" id="PF12796">
    <property type="entry name" value="Ank_2"/>
    <property type="match status" value="1"/>
</dbReference>
<keyword evidence="5" id="KW-0472">Membrane</keyword>
<keyword evidence="5" id="KW-0812">Transmembrane</keyword>
<feature type="transmembrane region" description="Helical" evidence="5">
    <location>
        <begin position="242"/>
        <end position="261"/>
    </location>
</feature>
<protein>
    <submittedName>
        <fullName evidence="6">Ankyrin repeat</fullName>
    </submittedName>
</protein>
<evidence type="ECO:0000313" key="6">
    <source>
        <dbReference type="EMBL" id="KAF5701976.1"/>
    </source>
</evidence>
<dbReference type="SMART" id="SM00248">
    <property type="entry name" value="ANK"/>
    <property type="match status" value="6"/>
</dbReference>
<proteinExistence type="predicted"/>
<evidence type="ECO:0000256" key="1">
    <source>
        <dbReference type="ARBA" id="ARBA00022737"/>
    </source>
</evidence>
<comment type="caution">
    <text evidence="6">The sequence shown here is derived from an EMBL/GenBank/DDBJ whole genome shotgun (WGS) entry which is preliminary data.</text>
</comment>
<reference evidence="6 7" key="1">
    <citation type="submission" date="2020-05" db="EMBL/GenBank/DDBJ databases">
        <title>Identification and distribution of gene clusters putatively required for synthesis of sphingolipid metabolism inhibitors in phylogenetically diverse species of the filamentous fungus Fusarium.</title>
        <authorList>
            <person name="Kim H.-S."/>
            <person name="Busman M."/>
            <person name="Brown D.W."/>
            <person name="Divon H."/>
            <person name="Uhlig S."/>
            <person name="Proctor R.H."/>
        </authorList>
    </citation>
    <scope>NUCLEOTIDE SEQUENCE [LARGE SCALE GENOMIC DNA]</scope>
    <source>
        <strain evidence="6 7">NRRL 66235</strain>
    </source>
</reference>
<feature type="repeat" description="ANK" evidence="3">
    <location>
        <begin position="1028"/>
        <end position="1060"/>
    </location>
</feature>
<sequence>MAPLGIITIIVSAIRVGGPKWLQAVIGRAKENTAAAEMELMSSTSLEVCELFNGDSIVRCQGTSPVWEFICIFPTMHANNKPGVRLPLRYMSLEKAIQEKLLKVDPQSSLFIPHFVRQNFLSKDQRNSCEMGKQPQSQPSGNTRSTSRSPTTILSLIYQYFKNMNRRSIGSDVELGPSQLLKEPQSSQEPRPSSETRPPHKAQPSHESQSEPFIAVIRDTGLSPPNISLNLQNSHRRAGIRLVAFLGTLLQVGVLVFFGVMSYYPKVQPTFQKEDQPAKAYAAPLAICGTVLLVFGMFICAVVVESSTKETRYRATDGSSFVMCWVQQGQTVSDQVFDSYAMSQNLHCPVITKSARGKDLQDKDNKKQNNALELATICGVMIGLVGFIVQFIGLRAMNSAASLAQLAAIGIMTLCRALVRPGFARSFRKARLLPDFELNWLAWELVTTGSLLGASQRADQDRTWAVVSGDTIEYKQLLPNREHGTIKGETEAEAQDVLLSRREIGKLANLQSKTSEVAVSLASSMEDALNLFLPDGIREANSKDTSSNEANGLGSGGPGDDSSEITWYLYVNYSDASSTKISKRKIAIDLSYHGGTWHVPADTLDATMSLWTHTIRAGEKRQWEPDSEDSSLLSQKGDGWLRRKVPQSSLRLFGPHETIPKDQLLQDLELWVPQCLETLLLVKELEKGAAESDIKVFDDSRVFGCSATTCDRRSNVRYFKMFPTIGNRKEKEDNKEQDKVTLGIESQDSLEHLCAKDLFFSLMCSAAKTPGARVKGEVKLQDTSKGDEDGQQSQFLWNKSLSDLAESCHQRKLGTYQEALICIISALSMAQILPFPHAWFQEVCAKIARAGRNDDEFEVLDICEDLRDRTQCYLPEKSGVKECGAVLLLELLYDVERTPSPMEYIWFHAEQELPDLLGQVTTESNFRSHLRKLPEWSQHLLEFHGSRASSVDDNDDDGDYPGYFMLTESHRKAVRGPIHYEAQDGQKRDIFGRHPLHYLAGSEEKHKSLVLADYARDCRELINVQDYHGYTPLHYACAFGSKENVHHLLEKRARLDIQGLDGMYPMHLAAREGKEEAIDVMLEWMNLPENFDLTAFRRLRDYSGKFPIHWAAIKGHIGVMKRLKADIDLATGFPGFRTPLFLAIRYGGRDAVHTAATLSQDLNRQDDYGETVVKYACAQDRSEYACILIEAGANPTIGNRGNISAIDIAREKGQSDVIEVATKKCWL</sequence>
<feature type="region of interest" description="Disordered" evidence="4">
    <location>
        <begin position="540"/>
        <end position="559"/>
    </location>
</feature>
<dbReference type="SUPFAM" id="SSF48403">
    <property type="entry name" value="Ankyrin repeat"/>
    <property type="match status" value="1"/>
</dbReference>
<dbReference type="PROSITE" id="PS50088">
    <property type="entry name" value="ANK_REPEAT"/>
    <property type="match status" value="2"/>
</dbReference>
<keyword evidence="7" id="KW-1185">Reference proteome</keyword>
<dbReference type="AlphaFoldDB" id="A0A8H5XYU0"/>
<dbReference type="Gene3D" id="1.25.40.20">
    <property type="entry name" value="Ankyrin repeat-containing domain"/>
    <property type="match status" value="2"/>
</dbReference>
<evidence type="ECO:0000256" key="2">
    <source>
        <dbReference type="ARBA" id="ARBA00023043"/>
    </source>
</evidence>
<dbReference type="Proteomes" id="UP000544331">
    <property type="component" value="Unassembled WGS sequence"/>
</dbReference>
<dbReference type="PROSITE" id="PS50297">
    <property type="entry name" value="ANK_REP_REGION"/>
    <property type="match status" value="2"/>
</dbReference>
<keyword evidence="2 3" id="KW-0040">ANK repeat</keyword>
<dbReference type="PANTHER" id="PTHR24198:SF165">
    <property type="entry name" value="ANKYRIN REPEAT-CONTAINING PROTEIN-RELATED"/>
    <property type="match status" value="1"/>
</dbReference>
<evidence type="ECO:0000256" key="5">
    <source>
        <dbReference type="SAM" id="Phobius"/>
    </source>
</evidence>
<evidence type="ECO:0000256" key="3">
    <source>
        <dbReference type="PROSITE-ProRule" id="PRU00023"/>
    </source>
</evidence>
<evidence type="ECO:0000256" key="4">
    <source>
        <dbReference type="SAM" id="MobiDB-lite"/>
    </source>
</evidence>
<organism evidence="6 7">
    <name type="scientific">Fusarium mundagurra</name>
    <dbReference type="NCBI Taxonomy" id="1567541"/>
    <lineage>
        <taxon>Eukaryota</taxon>
        <taxon>Fungi</taxon>
        <taxon>Dikarya</taxon>
        <taxon>Ascomycota</taxon>
        <taxon>Pezizomycotina</taxon>
        <taxon>Sordariomycetes</taxon>
        <taxon>Hypocreomycetidae</taxon>
        <taxon>Hypocreales</taxon>
        <taxon>Nectriaceae</taxon>
        <taxon>Fusarium</taxon>
        <taxon>Fusarium fujikuroi species complex</taxon>
    </lineage>
</organism>
<feature type="compositionally biased region" description="Polar residues" evidence="4">
    <location>
        <begin position="134"/>
        <end position="149"/>
    </location>
</feature>
<feature type="transmembrane region" description="Helical" evidence="5">
    <location>
        <begin position="371"/>
        <end position="394"/>
    </location>
</feature>
<feature type="region of interest" description="Disordered" evidence="4">
    <location>
        <begin position="181"/>
        <end position="210"/>
    </location>
</feature>
<dbReference type="PANTHER" id="PTHR24198">
    <property type="entry name" value="ANKYRIN REPEAT AND PROTEIN KINASE DOMAIN-CONTAINING PROTEIN"/>
    <property type="match status" value="1"/>
</dbReference>
<keyword evidence="5" id="KW-1133">Transmembrane helix</keyword>
<dbReference type="InterPro" id="IPR002110">
    <property type="entry name" value="Ankyrin_rpt"/>
</dbReference>
<keyword evidence="1" id="KW-0677">Repeat</keyword>
<gene>
    <name evidence="6" type="ORF">FMUND_13695</name>
</gene>
<name>A0A8H5XYU0_9HYPO</name>
<dbReference type="EMBL" id="JAAOAN010000649">
    <property type="protein sequence ID" value="KAF5701976.1"/>
    <property type="molecule type" value="Genomic_DNA"/>
</dbReference>